<dbReference type="EMBL" id="JBBUTG010000031">
    <property type="protein sequence ID" value="MEK8034559.1"/>
    <property type="molecule type" value="Genomic_DNA"/>
</dbReference>
<gene>
    <name evidence="1" type="ORF">AACH06_27405</name>
</gene>
<proteinExistence type="predicted"/>
<accession>A0ABU9BZK4</accession>
<evidence type="ECO:0000313" key="1">
    <source>
        <dbReference type="EMBL" id="MEK8034559.1"/>
    </source>
</evidence>
<sequence length="70" mass="7387">MNRLSHLHHIALPQSGSRVAARAAFGPAGLDLGGKRAHTMNLQQSYCASRQAEACLGYEDWLSPPGEGGA</sequence>
<keyword evidence="2" id="KW-1185">Reference proteome</keyword>
<dbReference type="RefSeq" id="WP_341428988.1">
    <property type="nucleotide sequence ID" value="NZ_JBBUTG010000031.1"/>
</dbReference>
<protein>
    <submittedName>
        <fullName evidence="1">Uncharacterized protein</fullName>
    </submittedName>
</protein>
<reference evidence="1 2" key="1">
    <citation type="submission" date="2024-04" db="EMBL/GenBank/DDBJ databases">
        <title>Novel species of the genus Ideonella isolated from streams.</title>
        <authorList>
            <person name="Lu H."/>
        </authorList>
    </citation>
    <scope>NUCLEOTIDE SEQUENCE [LARGE SCALE GENOMIC DNA]</scope>
    <source>
        <strain evidence="1 2">DXS29W</strain>
    </source>
</reference>
<organism evidence="1 2">
    <name type="scientific">Ideonella lacteola</name>
    <dbReference type="NCBI Taxonomy" id="2984193"/>
    <lineage>
        <taxon>Bacteria</taxon>
        <taxon>Pseudomonadati</taxon>
        <taxon>Pseudomonadota</taxon>
        <taxon>Betaproteobacteria</taxon>
        <taxon>Burkholderiales</taxon>
        <taxon>Sphaerotilaceae</taxon>
        <taxon>Ideonella</taxon>
    </lineage>
</organism>
<evidence type="ECO:0000313" key="2">
    <source>
        <dbReference type="Proteomes" id="UP001371218"/>
    </source>
</evidence>
<dbReference type="Proteomes" id="UP001371218">
    <property type="component" value="Unassembled WGS sequence"/>
</dbReference>
<name>A0ABU9BZK4_9BURK</name>
<comment type="caution">
    <text evidence="1">The sequence shown here is derived from an EMBL/GenBank/DDBJ whole genome shotgun (WGS) entry which is preliminary data.</text>
</comment>